<protein>
    <submittedName>
        <fullName evidence="1">Uncharacterized protein</fullName>
    </submittedName>
</protein>
<dbReference type="EMBL" id="LAZR01014969">
    <property type="protein sequence ID" value="KKM15174.1"/>
    <property type="molecule type" value="Genomic_DNA"/>
</dbReference>
<sequence length="113" mass="13217">MSKCKHDTLVKKQECGCIWCPDCGEESGIEELIKTTRETQAEVSFKIGQEGEKEKLNYCEKHKLYYCDCCPDCFTQIARKEVIEWLKEQRILLVDHVDKNSPMAAKLKEWDIK</sequence>
<name>A0A0F9I695_9ZZZZ</name>
<evidence type="ECO:0000313" key="1">
    <source>
        <dbReference type="EMBL" id="KKM15174.1"/>
    </source>
</evidence>
<comment type="caution">
    <text evidence="1">The sequence shown here is derived from an EMBL/GenBank/DDBJ whole genome shotgun (WGS) entry which is preliminary data.</text>
</comment>
<dbReference type="AlphaFoldDB" id="A0A0F9I695"/>
<gene>
    <name evidence="1" type="ORF">LCGC14_1698770</name>
</gene>
<accession>A0A0F9I695</accession>
<organism evidence="1">
    <name type="scientific">marine sediment metagenome</name>
    <dbReference type="NCBI Taxonomy" id="412755"/>
    <lineage>
        <taxon>unclassified sequences</taxon>
        <taxon>metagenomes</taxon>
        <taxon>ecological metagenomes</taxon>
    </lineage>
</organism>
<proteinExistence type="predicted"/>
<reference evidence="1" key="1">
    <citation type="journal article" date="2015" name="Nature">
        <title>Complex archaea that bridge the gap between prokaryotes and eukaryotes.</title>
        <authorList>
            <person name="Spang A."/>
            <person name="Saw J.H."/>
            <person name="Jorgensen S.L."/>
            <person name="Zaremba-Niedzwiedzka K."/>
            <person name="Martijn J."/>
            <person name="Lind A.E."/>
            <person name="van Eijk R."/>
            <person name="Schleper C."/>
            <person name="Guy L."/>
            <person name="Ettema T.J."/>
        </authorList>
    </citation>
    <scope>NUCLEOTIDE SEQUENCE</scope>
</reference>